<dbReference type="GO" id="GO:0016645">
    <property type="term" value="F:oxidoreductase activity, acting on the CH-NH group of donors"/>
    <property type="evidence" value="ECO:0007669"/>
    <property type="project" value="InterPro"/>
</dbReference>
<evidence type="ECO:0000259" key="2">
    <source>
        <dbReference type="Pfam" id="PF05430"/>
    </source>
</evidence>
<dbReference type="PANTHER" id="PTHR39963:SF1">
    <property type="entry name" value="MNMC-LIKE METHYLTRANSFERASE DOMAIN-CONTAINING PROTEIN"/>
    <property type="match status" value="1"/>
</dbReference>
<protein>
    <recommendedName>
        <fullName evidence="2">MnmC-like methyltransferase domain-containing protein</fullName>
    </recommendedName>
</protein>
<organism evidence="3 4">
    <name type="scientific">Methanobacterium formicicum (strain DSM 3637 / PP1)</name>
    <dbReference type="NCBI Taxonomy" id="1204725"/>
    <lineage>
        <taxon>Archaea</taxon>
        <taxon>Methanobacteriati</taxon>
        <taxon>Methanobacteriota</taxon>
        <taxon>Methanomada group</taxon>
        <taxon>Methanobacteria</taxon>
        <taxon>Methanobacteriales</taxon>
        <taxon>Methanobacteriaceae</taxon>
        <taxon>Methanobacterium</taxon>
    </lineage>
</organism>
<dbReference type="InterPro" id="IPR008471">
    <property type="entry name" value="MnmC-like_methylTransf"/>
</dbReference>
<feature type="compositionally biased region" description="Basic and acidic residues" evidence="1">
    <location>
        <begin position="149"/>
        <end position="180"/>
    </location>
</feature>
<dbReference type="EMBL" id="AMPO01000002">
    <property type="protein sequence ID" value="EKF86494.1"/>
    <property type="molecule type" value="Genomic_DNA"/>
</dbReference>
<name>K2RDS4_METFP</name>
<dbReference type="AlphaFoldDB" id="K2RDS4"/>
<dbReference type="SUPFAM" id="SSF53335">
    <property type="entry name" value="S-adenosyl-L-methionine-dependent methyltransferases"/>
    <property type="match status" value="1"/>
</dbReference>
<evidence type="ECO:0000313" key="3">
    <source>
        <dbReference type="EMBL" id="EKF86494.1"/>
    </source>
</evidence>
<feature type="region of interest" description="Disordered" evidence="1">
    <location>
        <begin position="147"/>
        <end position="188"/>
    </location>
</feature>
<proteinExistence type="predicted"/>
<dbReference type="PATRIC" id="fig|1204725.3.peg.681"/>
<dbReference type="PANTHER" id="PTHR39963">
    <property type="entry name" value="SLL0983 PROTEIN"/>
    <property type="match status" value="1"/>
</dbReference>
<dbReference type="Gene3D" id="3.40.50.150">
    <property type="entry name" value="Vaccinia Virus protein VP39"/>
    <property type="match status" value="1"/>
</dbReference>
<dbReference type="Proteomes" id="UP000007360">
    <property type="component" value="Unassembled WGS sequence"/>
</dbReference>
<dbReference type="RefSeq" id="WP_004029880.1">
    <property type="nucleotide sequence ID" value="NZ_AMPO01000002.1"/>
</dbReference>
<gene>
    <name evidence="3" type="ORF">A994_03388</name>
</gene>
<comment type="caution">
    <text evidence="3">The sequence shown here is derived from an EMBL/GenBank/DDBJ whole genome shotgun (WGS) entry which is preliminary data.</text>
</comment>
<dbReference type="Pfam" id="PF05430">
    <property type="entry name" value="Methyltransf_30"/>
    <property type="match status" value="1"/>
</dbReference>
<evidence type="ECO:0000256" key="1">
    <source>
        <dbReference type="SAM" id="MobiDB-lite"/>
    </source>
</evidence>
<reference evidence="3 4" key="1">
    <citation type="journal article" date="2012" name="J. Bacteriol.">
        <title>Draft genome sequence of Methanobacterium formicicum DSM 3637, an archaebacterium isolated from the methane producer amoeba Pelomyxa palustris.</title>
        <authorList>
            <person name="Gutierrez G."/>
        </authorList>
    </citation>
    <scope>NUCLEOTIDE SEQUENCE [LARGE SCALE GENOMIC DNA]</scope>
    <source>
        <strain evidence="4">DSM 3637 / PP1</strain>
    </source>
</reference>
<sequence>MENNKNSFYTPLTPEERAMDIVREWSLKENKGDKNARKWAKSKIKDYLVETSDGTYTLQSEEINESRETMHTTHGAFREAREKFAKPANLRDKKNIAILDICSGLGVNAAAALEQVLDLLGEGKIEQVKMDLVEISWEVLAATLLIPDPSKDNPSKDNPSKDNPSKDNPSKDNPSKDNPSKDNPSNPHSIEAYRIIRKAIENYLITSGVLSFSHEMKEIPSSVDIRLHCEDARKMIMELPETQCYDAVFLDPFSPHKSPELYSQEFLAKLGNSLKKEGVILTYTSAAPVRYALIDTGLEIGEGPALGRSGGTIASFTLNRIPKSLNQSDERMIALSDAGIPFRDPDLNSSTDEIIEKRQLERMALRGHYKMASTVKSPVYLASDLEDMKIKRRVLKHLEKFNINELNSLKARYLVCPQFSNCICCCGQKGNSSSRERIKEMEKRLKIVAKGNFKDE</sequence>
<dbReference type="InterPro" id="IPR029063">
    <property type="entry name" value="SAM-dependent_MTases_sf"/>
</dbReference>
<keyword evidence="4" id="KW-1185">Reference proteome</keyword>
<feature type="domain" description="MnmC-like methyltransferase" evidence="2">
    <location>
        <begin position="210"/>
        <end position="310"/>
    </location>
</feature>
<evidence type="ECO:0000313" key="4">
    <source>
        <dbReference type="Proteomes" id="UP000007360"/>
    </source>
</evidence>
<accession>K2RDS4</accession>